<protein>
    <submittedName>
        <fullName evidence="1">Transposon Tf2-6 polyprotein</fullName>
    </submittedName>
</protein>
<name>A0A8X6Q501_NEPPI</name>
<comment type="caution">
    <text evidence="1">The sequence shown here is derived from an EMBL/GenBank/DDBJ whole genome shotgun (WGS) entry which is preliminary data.</text>
</comment>
<sequence>MTDQRDHQHRIMDTVSQVLRNPDVQIANQQRIRTKQILATSVCIHAPKSKCGAEREGANFQKTRFSMSLADGYKSEVKVYSTSVVIRLEGHVIRTALIALPYAKRNRTFLGRDFLQKAGIVLNLKHRNWFFRDSPYRTYDFVKEVIIQESQNQPNLEENTCLLRDDESKCLTPEQRNELDLVLLAYTIGEVP</sequence>
<accession>A0A8X6Q501</accession>
<evidence type="ECO:0000313" key="2">
    <source>
        <dbReference type="Proteomes" id="UP000887013"/>
    </source>
</evidence>
<dbReference type="OrthoDB" id="6450226at2759"/>
<dbReference type="EMBL" id="BMAW01077541">
    <property type="protein sequence ID" value="GFU06894.1"/>
    <property type="molecule type" value="Genomic_DNA"/>
</dbReference>
<dbReference type="Proteomes" id="UP000887013">
    <property type="component" value="Unassembled WGS sequence"/>
</dbReference>
<reference evidence="1" key="1">
    <citation type="submission" date="2020-08" db="EMBL/GenBank/DDBJ databases">
        <title>Multicomponent nature underlies the extraordinary mechanical properties of spider dragline silk.</title>
        <authorList>
            <person name="Kono N."/>
            <person name="Nakamura H."/>
            <person name="Mori M."/>
            <person name="Yoshida Y."/>
            <person name="Ohtoshi R."/>
            <person name="Malay A.D."/>
            <person name="Moran D.A.P."/>
            <person name="Tomita M."/>
            <person name="Numata K."/>
            <person name="Arakawa K."/>
        </authorList>
    </citation>
    <scope>NUCLEOTIDE SEQUENCE</scope>
</reference>
<evidence type="ECO:0000313" key="1">
    <source>
        <dbReference type="EMBL" id="GFU06894.1"/>
    </source>
</evidence>
<dbReference type="AlphaFoldDB" id="A0A8X6Q501"/>
<proteinExistence type="predicted"/>
<organism evidence="1 2">
    <name type="scientific">Nephila pilipes</name>
    <name type="common">Giant wood spider</name>
    <name type="synonym">Nephila maculata</name>
    <dbReference type="NCBI Taxonomy" id="299642"/>
    <lineage>
        <taxon>Eukaryota</taxon>
        <taxon>Metazoa</taxon>
        <taxon>Ecdysozoa</taxon>
        <taxon>Arthropoda</taxon>
        <taxon>Chelicerata</taxon>
        <taxon>Arachnida</taxon>
        <taxon>Araneae</taxon>
        <taxon>Araneomorphae</taxon>
        <taxon>Entelegynae</taxon>
        <taxon>Araneoidea</taxon>
        <taxon>Nephilidae</taxon>
        <taxon>Nephila</taxon>
    </lineage>
</organism>
<keyword evidence="2" id="KW-1185">Reference proteome</keyword>
<gene>
    <name evidence="1" type="primary">Tf2-6_25</name>
    <name evidence="1" type="ORF">NPIL_304261</name>
</gene>